<dbReference type="OrthoDB" id="10590944at2759"/>
<dbReference type="Pfam" id="PF14200">
    <property type="entry name" value="RicinB_lectin_2"/>
    <property type="match status" value="1"/>
</dbReference>
<sequence>MLAQLVVLILTQWQASQDSDGFWRFRNVATGLYLGQDTGKLAINTSVVGTSFEFPWEVEEVNADKHHFRLYVPNTKQVLDADTECEFPGVKLHSLK</sequence>
<dbReference type="AlphaFoldDB" id="A0A9W8MM92"/>
<evidence type="ECO:0000313" key="3">
    <source>
        <dbReference type="EMBL" id="KAJ2935856.1"/>
    </source>
</evidence>
<reference evidence="3" key="1">
    <citation type="submission" date="2022-06" db="EMBL/GenBank/DDBJ databases">
        <title>Genome Sequence of Candolleomyces eurysporus.</title>
        <authorList>
            <person name="Buettner E."/>
        </authorList>
    </citation>
    <scope>NUCLEOTIDE SEQUENCE</scope>
    <source>
        <strain evidence="3">VTCC 930004</strain>
    </source>
</reference>
<name>A0A9W8MM92_9AGAR</name>
<evidence type="ECO:0000259" key="2">
    <source>
        <dbReference type="Pfam" id="PF14200"/>
    </source>
</evidence>
<dbReference type="EMBL" id="JANBPK010000291">
    <property type="protein sequence ID" value="KAJ2935856.1"/>
    <property type="molecule type" value="Genomic_DNA"/>
</dbReference>
<evidence type="ECO:0000256" key="1">
    <source>
        <dbReference type="SAM" id="SignalP"/>
    </source>
</evidence>
<dbReference type="Gene3D" id="2.80.10.50">
    <property type="match status" value="1"/>
</dbReference>
<dbReference type="SUPFAM" id="SSF50370">
    <property type="entry name" value="Ricin B-like lectins"/>
    <property type="match status" value="1"/>
</dbReference>
<keyword evidence="4" id="KW-1185">Reference proteome</keyword>
<comment type="caution">
    <text evidence="3">The sequence shown here is derived from an EMBL/GenBank/DDBJ whole genome shotgun (WGS) entry which is preliminary data.</text>
</comment>
<dbReference type="InterPro" id="IPR000772">
    <property type="entry name" value="Ricin_B_lectin"/>
</dbReference>
<accession>A0A9W8MM92</accession>
<protein>
    <recommendedName>
        <fullName evidence="2">Ricin B lectin domain-containing protein</fullName>
    </recommendedName>
</protein>
<dbReference type="Proteomes" id="UP001140091">
    <property type="component" value="Unassembled WGS sequence"/>
</dbReference>
<keyword evidence="1" id="KW-0732">Signal</keyword>
<feature type="chain" id="PRO_5040986285" description="Ricin B lectin domain-containing protein" evidence="1">
    <location>
        <begin position="18"/>
        <end position="96"/>
    </location>
</feature>
<organism evidence="3 4">
    <name type="scientific">Candolleomyces eurysporus</name>
    <dbReference type="NCBI Taxonomy" id="2828524"/>
    <lineage>
        <taxon>Eukaryota</taxon>
        <taxon>Fungi</taxon>
        <taxon>Dikarya</taxon>
        <taxon>Basidiomycota</taxon>
        <taxon>Agaricomycotina</taxon>
        <taxon>Agaricomycetes</taxon>
        <taxon>Agaricomycetidae</taxon>
        <taxon>Agaricales</taxon>
        <taxon>Agaricineae</taxon>
        <taxon>Psathyrellaceae</taxon>
        <taxon>Candolleomyces</taxon>
    </lineage>
</organism>
<proteinExistence type="predicted"/>
<feature type="signal peptide" evidence="1">
    <location>
        <begin position="1"/>
        <end position="17"/>
    </location>
</feature>
<gene>
    <name evidence="3" type="ORF">H1R20_g1238</name>
</gene>
<feature type="domain" description="Ricin B lectin" evidence="2">
    <location>
        <begin position="12"/>
        <end position="82"/>
    </location>
</feature>
<dbReference type="InterPro" id="IPR035992">
    <property type="entry name" value="Ricin_B-like_lectins"/>
</dbReference>
<feature type="non-terminal residue" evidence="3">
    <location>
        <position position="96"/>
    </location>
</feature>
<evidence type="ECO:0000313" key="4">
    <source>
        <dbReference type="Proteomes" id="UP001140091"/>
    </source>
</evidence>